<evidence type="ECO:0000256" key="1">
    <source>
        <dbReference type="SAM" id="MobiDB-lite"/>
    </source>
</evidence>
<evidence type="ECO:0000313" key="3">
    <source>
        <dbReference type="Proteomes" id="UP000807342"/>
    </source>
</evidence>
<dbReference type="EMBL" id="MU151071">
    <property type="protein sequence ID" value="KAF9452415.1"/>
    <property type="molecule type" value="Genomic_DNA"/>
</dbReference>
<organism evidence="2 3">
    <name type="scientific">Macrolepiota fuliginosa MF-IS2</name>
    <dbReference type="NCBI Taxonomy" id="1400762"/>
    <lineage>
        <taxon>Eukaryota</taxon>
        <taxon>Fungi</taxon>
        <taxon>Dikarya</taxon>
        <taxon>Basidiomycota</taxon>
        <taxon>Agaricomycotina</taxon>
        <taxon>Agaricomycetes</taxon>
        <taxon>Agaricomycetidae</taxon>
        <taxon>Agaricales</taxon>
        <taxon>Agaricineae</taxon>
        <taxon>Agaricaceae</taxon>
        <taxon>Macrolepiota</taxon>
    </lineage>
</organism>
<evidence type="ECO:0000313" key="2">
    <source>
        <dbReference type="EMBL" id="KAF9452415.1"/>
    </source>
</evidence>
<name>A0A9P5XKH6_9AGAR</name>
<feature type="region of interest" description="Disordered" evidence="1">
    <location>
        <begin position="195"/>
        <end position="251"/>
    </location>
</feature>
<feature type="compositionally biased region" description="Polar residues" evidence="1">
    <location>
        <begin position="229"/>
        <end position="238"/>
    </location>
</feature>
<dbReference type="Proteomes" id="UP000807342">
    <property type="component" value="Unassembled WGS sequence"/>
</dbReference>
<reference evidence="2" key="1">
    <citation type="submission" date="2020-11" db="EMBL/GenBank/DDBJ databases">
        <authorList>
            <consortium name="DOE Joint Genome Institute"/>
            <person name="Ahrendt S."/>
            <person name="Riley R."/>
            <person name="Andreopoulos W."/>
            <person name="Labutti K."/>
            <person name="Pangilinan J."/>
            <person name="Ruiz-Duenas F.J."/>
            <person name="Barrasa J.M."/>
            <person name="Sanchez-Garcia M."/>
            <person name="Camarero S."/>
            <person name="Miyauchi S."/>
            <person name="Serrano A."/>
            <person name="Linde D."/>
            <person name="Babiker R."/>
            <person name="Drula E."/>
            <person name="Ayuso-Fernandez I."/>
            <person name="Pacheco R."/>
            <person name="Padilla G."/>
            <person name="Ferreira P."/>
            <person name="Barriuso J."/>
            <person name="Kellner H."/>
            <person name="Castanera R."/>
            <person name="Alfaro M."/>
            <person name="Ramirez L."/>
            <person name="Pisabarro A.G."/>
            <person name="Kuo A."/>
            <person name="Tritt A."/>
            <person name="Lipzen A."/>
            <person name="He G."/>
            <person name="Yan M."/>
            <person name="Ng V."/>
            <person name="Cullen D."/>
            <person name="Martin F."/>
            <person name="Rosso M.-N."/>
            <person name="Henrissat B."/>
            <person name="Hibbett D."/>
            <person name="Martinez A.T."/>
            <person name="Grigoriev I.V."/>
        </authorList>
    </citation>
    <scope>NUCLEOTIDE SEQUENCE</scope>
    <source>
        <strain evidence="2">MF-IS2</strain>
    </source>
</reference>
<feature type="region of interest" description="Disordered" evidence="1">
    <location>
        <begin position="29"/>
        <end position="101"/>
    </location>
</feature>
<dbReference type="AlphaFoldDB" id="A0A9P5XKH6"/>
<feature type="compositionally biased region" description="Low complexity" evidence="1">
    <location>
        <begin position="156"/>
        <end position="168"/>
    </location>
</feature>
<feature type="compositionally biased region" description="Basic and acidic residues" evidence="1">
    <location>
        <begin position="327"/>
        <end position="343"/>
    </location>
</feature>
<feature type="region of interest" description="Disordered" evidence="1">
    <location>
        <begin position="314"/>
        <end position="380"/>
    </location>
</feature>
<sequence length="452" mass="47739">MSMQRFSSNTSRHVNDIIEIDPQAFKYGSSKPIIHGWTNGAPHSNPSQPPAPTTPSTQTYPPPHMPPRQQAPLLTSRGQILPPTTPSLSTTSSSSTPAASPVILDTFPSSRHHSTMISSSPSIFPQPPPGYMMDVVPIGPPGKLLPPLTASVMKPLSPSASAKLPSSSTHAPHPLSRPAVTIQGSSTIIDLANTSPVEPQLPSQPSQTQLSVPAYTSQHEPSAEDVQTPRLTPSSSRGSAGPSEGVPEAVTPVTPLDVSAGHVVGVVGSPAVGFGHPHENSAESGPYSVSGGADAEEGKIPNARYGAMLALKRGSSSISGGEGSEEGEIHNPECVRKKPRLGEGVDGSSVNGNAPGVAPPQAMEEDDEEEEEEEEEFGPDGLRTIKYCLDAFTDEDDNGIPACVLCLKRYEEGLIRQPATFPSDTPQETQLKHFLSEHLKVWEDFRNQKTIG</sequence>
<accession>A0A9P5XKH6</accession>
<feature type="region of interest" description="Disordered" evidence="1">
    <location>
        <begin position="156"/>
        <end position="178"/>
    </location>
</feature>
<feature type="compositionally biased region" description="Low complexity" evidence="1">
    <location>
        <begin position="200"/>
        <end position="213"/>
    </location>
</feature>
<gene>
    <name evidence="2" type="ORF">P691DRAFT_218658</name>
</gene>
<proteinExistence type="predicted"/>
<feature type="compositionally biased region" description="Low complexity" evidence="1">
    <location>
        <begin position="86"/>
        <end position="101"/>
    </location>
</feature>
<comment type="caution">
    <text evidence="2">The sequence shown here is derived from an EMBL/GenBank/DDBJ whole genome shotgun (WGS) entry which is preliminary data.</text>
</comment>
<keyword evidence="3" id="KW-1185">Reference proteome</keyword>
<feature type="compositionally biased region" description="Acidic residues" evidence="1">
    <location>
        <begin position="363"/>
        <end position="378"/>
    </location>
</feature>
<protein>
    <submittedName>
        <fullName evidence="2">Uncharacterized protein</fullName>
    </submittedName>
</protein>